<evidence type="ECO:0000313" key="1">
    <source>
        <dbReference type="EMBL" id="GBN01008.1"/>
    </source>
</evidence>
<dbReference type="EMBL" id="BGPR01004572">
    <property type="protein sequence ID" value="GBN01008.1"/>
    <property type="molecule type" value="Genomic_DNA"/>
</dbReference>
<keyword evidence="2" id="KW-1185">Reference proteome</keyword>
<comment type="caution">
    <text evidence="1">The sequence shown here is derived from an EMBL/GenBank/DDBJ whole genome shotgun (WGS) entry which is preliminary data.</text>
</comment>
<accession>A0A4Y2KF96</accession>
<evidence type="ECO:0000313" key="2">
    <source>
        <dbReference type="Proteomes" id="UP000499080"/>
    </source>
</evidence>
<dbReference type="AlphaFoldDB" id="A0A4Y2KF96"/>
<name>A0A4Y2KF96_ARAVE</name>
<sequence length="192" mass="21389">MVDEIVSGSTLSKFRTGCDEPQIVLCALRFAQILLSPGSVRIESSSCSVSMMLLKGEKQAEMTVSGPCSVSILSAVELTVDWRNTDLLQDDGEIIPALLFLEGHWFQDLGIPAILPSSIYGSWTRMIEGLWEFLASNKAELMQMERLLIQSEILWFSVQKPQKVLSAGQWVAACSRDWHLEHFLALKNSLTV</sequence>
<organism evidence="1 2">
    <name type="scientific">Araneus ventricosus</name>
    <name type="common">Orbweaver spider</name>
    <name type="synonym">Epeira ventricosa</name>
    <dbReference type="NCBI Taxonomy" id="182803"/>
    <lineage>
        <taxon>Eukaryota</taxon>
        <taxon>Metazoa</taxon>
        <taxon>Ecdysozoa</taxon>
        <taxon>Arthropoda</taxon>
        <taxon>Chelicerata</taxon>
        <taxon>Arachnida</taxon>
        <taxon>Araneae</taxon>
        <taxon>Araneomorphae</taxon>
        <taxon>Entelegynae</taxon>
        <taxon>Araneoidea</taxon>
        <taxon>Araneidae</taxon>
        <taxon>Araneus</taxon>
    </lineage>
</organism>
<reference evidence="1 2" key="1">
    <citation type="journal article" date="2019" name="Sci. Rep.">
        <title>Orb-weaving spider Araneus ventricosus genome elucidates the spidroin gene catalogue.</title>
        <authorList>
            <person name="Kono N."/>
            <person name="Nakamura H."/>
            <person name="Ohtoshi R."/>
            <person name="Moran D.A.P."/>
            <person name="Shinohara A."/>
            <person name="Yoshida Y."/>
            <person name="Fujiwara M."/>
            <person name="Mori M."/>
            <person name="Tomita M."/>
            <person name="Arakawa K."/>
        </authorList>
    </citation>
    <scope>NUCLEOTIDE SEQUENCE [LARGE SCALE GENOMIC DNA]</scope>
</reference>
<dbReference type="Proteomes" id="UP000499080">
    <property type="component" value="Unassembled WGS sequence"/>
</dbReference>
<proteinExistence type="predicted"/>
<gene>
    <name evidence="1" type="ORF">AVEN_260948_1</name>
</gene>
<protein>
    <submittedName>
        <fullName evidence="1">Uncharacterized protein</fullName>
    </submittedName>
</protein>